<proteinExistence type="predicted"/>
<feature type="compositionally biased region" description="Basic and acidic residues" evidence="1">
    <location>
        <begin position="101"/>
        <end position="136"/>
    </location>
</feature>
<dbReference type="Proteomes" id="UP000067626">
    <property type="component" value="Chromosome"/>
</dbReference>
<name>A0A0K1ER10_CHOCO</name>
<evidence type="ECO:0000313" key="3">
    <source>
        <dbReference type="Proteomes" id="UP000067626"/>
    </source>
</evidence>
<feature type="compositionally biased region" description="Basic and acidic residues" evidence="1">
    <location>
        <begin position="150"/>
        <end position="159"/>
    </location>
</feature>
<keyword evidence="3" id="KW-1185">Reference proteome</keyword>
<protein>
    <recommendedName>
        <fullName evidence="4">1,4-alpha-glucan branching enzyme</fullName>
    </recommendedName>
</protein>
<evidence type="ECO:0000313" key="2">
    <source>
        <dbReference type="EMBL" id="AKT43254.1"/>
    </source>
</evidence>
<organism evidence="2 3">
    <name type="scientific">Chondromyces crocatus</name>
    <dbReference type="NCBI Taxonomy" id="52"/>
    <lineage>
        <taxon>Bacteria</taxon>
        <taxon>Pseudomonadati</taxon>
        <taxon>Myxococcota</taxon>
        <taxon>Polyangia</taxon>
        <taxon>Polyangiales</taxon>
        <taxon>Polyangiaceae</taxon>
        <taxon>Chondromyces</taxon>
    </lineage>
</organism>
<dbReference type="PATRIC" id="fig|52.7.peg.8227"/>
<reference evidence="2 3" key="1">
    <citation type="submission" date="2015-07" db="EMBL/GenBank/DDBJ databases">
        <title>Genome analysis of myxobacterium Chondromyces crocatus Cm c5 reveals a high potential for natural compound synthesis and the genetic basis for the loss of fruiting body formation.</title>
        <authorList>
            <person name="Zaburannyi N."/>
            <person name="Bunk B."/>
            <person name="Maier J."/>
            <person name="Overmann J."/>
            <person name="Mueller R."/>
        </authorList>
    </citation>
    <scope>NUCLEOTIDE SEQUENCE [LARGE SCALE GENOMIC DNA]</scope>
    <source>
        <strain evidence="2 3">Cm c5</strain>
    </source>
</reference>
<feature type="region of interest" description="Disordered" evidence="1">
    <location>
        <begin position="99"/>
        <end position="174"/>
    </location>
</feature>
<dbReference type="EMBL" id="CP012159">
    <property type="protein sequence ID" value="AKT43254.1"/>
    <property type="molecule type" value="Genomic_DNA"/>
</dbReference>
<dbReference type="RefSeq" id="WP_063796413.1">
    <property type="nucleotide sequence ID" value="NZ_CP012159.1"/>
</dbReference>
<accession>A0A0K1ER10</accession>
<evidence type="ECO:0000256" key="1">
    <source>
        <dbReference type="SAM" id="MobiDB-lite"/>
    </source>
</evidence>
<gene>
    <name evidence="2" type="ORF">CMC5_074850</name>
</gene>
<dbReference type="STRING" id="52.CMC5_074850"/>
<sequence>MNGAGKATMDHEVIRQWVEQRGGTPSHVKGRGTASDAGILRIDFPGYSGEDTLEAISWEQWFKTFDESNLAFLFQERTADGQESRFNKLINRDNLAPSVELVKRSEPEERSGSSRERQSARAEHDTHGPRGGHIEVEISPELSDIISGERAGEGEERDTSGPVAANDQQKRRAS</sequence>
<dbReference type="KEGG" id="ccro:CMC5_074850"/>
<dbReference type="AlphaFoldDB" id="A0A0K1ER10"/>
<evidence type="ECO:0008006" key="4">
    <source>
        <dbReference type="Google" id="ProtNLM"/>
    </source>
</evidence>